<evidence type="ECO:0000313" key="7">
    <source>
        <dbReference type="EMBL" id="PHH54202.1"/>
    </source>
</evidence>
<dbReference type="AlphaFoldDB" id="A0A2C5XAB3"/>
<dbReference type="InterPro" id="IPR050390">
    <property type="entry name" value="C5-Methyltransferase"/>
</dbReference>
<feature type="region of interest" description="Disordered" evidence="6">
    <location>
        <begin position="1"/>
        <end position="72"/>
    </location>
</feature>
<keyword evidence="2 5" id="KW-0489">Methyltransferase</keyword>
<accession>A0A2C5XAB3</accession>
<feature type="region of interest" description="Disordered" evidence="6">
    <location>
        <begin position="305"/>
        <end position="332"/>
    </location>
</feature>
<feature type="compositionally biased region" description="Polar residues" evidence="6">
    <location>
        <begin position="723"/>
        <end position="735"/>
    </location>
</feature>
<dbReference type="Proteomes" id="UP000222788">
    <property type="component" value="Unassembled WGS sequence"/>
</dbReference>
<evidence type="ECO:0000313" key="8">
    <source>
        <dbReference type="Proteomes" id="UP000222788"/>
    </source>
</evidence>
<evidence type="ECO:0000256" key="6">
    <source>
        <dbReference type="SAM" id="MobiDB-lite"/>
    </source>
</evidence>
<evidence type="ECO:0000256" key="5">
    <source>
        <dbReference type="PROSITE-ProRule" id="PRU01016"/>
    </source>
</evidence>
<dbReference type="Gene3D" id="3.90.120.10">
    <property type="entry name" value="DNA Methylase, subunit A, domain 2"/>
    <property type="match status" value="1"/>
</dbReference>
<dbReference type="Pfam" id="PF00145">
    <property type="entry name" value="DNA_methylase"/>
    <property type="match status" value="2"/>
</dbReference>
<dbReference type="GO" id="GO:0032259">
    <property type="term" value="P:methylation"/>
    <property type="evidence" value="ECO:0007669"/>
    <property type="project" value="UniProtKB-KW"/>
</dbReference>
<dbReference type="STRING" id="1035309.A0A2C5XAB3"/>
<dbReference type="PANTHER" id="PTHR10629">
    <property type="entry name" value="CYTOSINE-SPECIFIC METHYLTRANSFERASE"/>
    <property type="match status" value="1"/>
</dbReference>
<feature type="compositionally biased region" description="Basic and acidic residues" evidence="6">
    <location>
        <begin position="315"/>
        <end position="330"/>
    </location>
</feature>
<evidence type="ECO:0000256" key="3">
    <source>
        <dbReference type="ARBA" id="ARBA00022679"/>
    </source>
</evidence>
<name>A0A2C5XAB3_9PEZI</name>
<dbReference type="GO" id="GO:0003886">
    <property type="term" value="F:DNA (cytosine-5-)-methyltransferase activity"/>
    <property type="evidence" value="ECO:0007669"/>
    <property type="project" value="UniProtKB-EC"/>
</dbReference>
<evidence type="ECO:0000256" key="2">
    <source>
        <dbReference type="ARBA" id="ARBA00022603"/>
    </source>
</evidence>
<dbReference type="EC" id="2.1.1.37" evidence="1"/>
<keyword evidence="8" id="KW-1185">Reference proteome</keyword>
<keyword evidence="3 5" id="KW-0808">Transferase</keyword>
<dbReference type="PROSITE" id="PS51679">
    <property type="entry name" value="SAM_MT_C5"/>
    <property type="match status" value="1"/>
</dbReference>
<evidence type="ECO:0000256" key="4">
    <source>
        <dbReference type="ARBA" id="ARBA00022691"/>
    </source>
</evidence>
<feature type="region of interest" description="Disordered" evidence="6">
    <location>
        <begin position="668"/>
        <end position="696"/>
    </location>
</feature>
<proteinExistence type="inferred from homology"/>
<dbReference type="OrthoDB" id="414133at2759"/>
<dbReference type="PRINTS" id="PR00105">
    <property type="entry name" value="C5METTRFRASE"/>
</dbReference>
<evidence type="ECO:0000256" key="1">
    <source>
        <dbReference type="ARBA" id="ARBA00011975"/>
    </source>
</evidence>
<gene>
    <name evidence="7" type="ORF">CFIMG_003010RA</name>
</gene>
<dbReference type="InterPro" id="IPR001525">
    <property type="entry name" value="C5_MeTfrase"/>
</dbReference>
<feature type="region of interest" description="Disordered" evidence="6">
    <location>
        <begin position="723"/>
        <end position="749"/>
    </location>
</feature>
<sequence>MSQVSFFTRDRPPSSNAFSEYENEDTEAGKYARSGKQRQQESTAKRFSHRDTAVSTKNRVYDHDGEDSSDNDDVTFLLENWKEAEEELEQDAIEFTDVEEYLGQFRRLPRSNEPIAPLTYLDRIAWFEHVLTPGTTVEVSGFDSQRYVRISQIIQGHDGVVLRGVQYVHLVDMQGMLPWSAEQHRNEVCAVHHVDLDDARDEEIQAAVEVPLKSVTDVLILKTSNALWPIHATANDELICRWKFVQYFPSARVRERHLESYSLYQGLEAALVRNNESDADPDCRVSTETLRRIWAEKIRIPGGSYISPTLGNSESQEHPKNREPRQDNTKRRLPGQKYTFFDSFCGAGGASRGAMRAGLHLKYAVDAWDLACDSYEKNFGQVNLFRMKIDEWICRSAPQENSDNIESRTRFQCDVLHLSPPCQVFSPAHTINSQEKDEANFAALFSCEAIIARVKPRVLTFEQTFGLLHRHWRPVFNNLIASFTRYGYAVRWKCVFLPEWGLPARRKRLIVIGAAPGEPLPTFPPPTHSDRPWETGLLPLVTVRQALGKLNLQRDDPLHRPREMKRKNMPRWNNNNILTRCVTTSGGQNYHYSGKRCFTTRELALLQGFPMYHEFVGGFRTRQIGNAFPPCAAAVLFKHIEKCLLAADGVTVDEGDRILADAMAIELDDEDEGSPIGDDDLDFTPSGEKGEGGYNDDDGEFSYPFLFSRQEYLGHTDKCMNTLRPSRSQPQSRQCGKTYDLTQKEGEDSDEFEDWRQMLEPDALAREQRRPHHEDTYFDTSKGTHENTTLLTIGKTLAASITEAERGYRQGLGFPGRQGIETVDLTE</sequence>
<dbReference type="EMBL" id="APWK03000030">
    <property type="protein sequence ID" value="PHH54202.1"/>
    <property type="molecule type" value="Genomic_DNA"/>
</dbReference>
<organism evidence="7 8">
    <name type="scientific">Ceratocystis fimbriata CBS 114723</name>
    <dbReference type="NCBI Taxonomy" id="1035309"/>
    <lineage>
        <taxon>Eukaryota</taxon>
        <taxon>Fungi</taxon>
        <taxon>Dikarya</taxon>
        <taxon>Ascomycota</taxon>
        <taxon>Pezizomycotina</taxon>
        <taxon>Sordariomycetes</taxon>
        <taxon>Hypocreomycetidae</taxon>
        <taxon>Microascales</taxon>
        <taxon>Ceratocystidaceae</taxon>
        <taxon>Ceratocystis</taxon>
    </lineage>
</organism>
<dbReference type="GO" id="GO:0044027">
    <property type="term" value="P:negative regulation of gene expression via chromosomal CpG island methylation"/>
    <property type="evidence" value="ECO:0007669"/>
    <property type="project" value="TreeGrafter"/>
</dbReference>
<comment type="similarity">
    <text evidence="5">Belongs to the class I-like SAM-binding methyltransferase superfamily. C5-methyltransferase family.</text>
</comment>
<feature type="compositionally biased region" description="Acidic residues" evidence="6">
    <location>
        <begin position="668"/>
        <end position="682"/>
    </location>
</feature>
<dbReference type="SUPFAM" id="SSF53335">
    <property type="entry name" value="S-adenosyl-L-methionine-dependent methyltransferases"/>
    <property type="match status" value="1"/>
</dbReference>
<reference evidence="7 8" key="1">
    <citation type="journal article" date="2013" name="Fungal Biol.">
        <title>Analysis of microsatellite markers in the genome of the plant pathogen Ceratocystis fimbriata.</title>
        <authorList>
            <person name="Simpson M.C."/>
            <person name="Wilken P.M."/>
            <person name="Coetzee M.P."/>
            <person name="Wingfield M.J."/>
            <person name="Wingfield B.D."/>
        </authorList>
    </citation>
    <scope>NUCLEOTIDE SEQUENCE [LARGE SCALE GENOMIC DNA]</scope>
    <source>
        <strain evidence="7 8">CBS 114723</strain>
    </source>
</reference>
<feature type="active site" evidence="5">
    <location>
        <position position="422"/>
    </location>
</feature>
<dbReference type="GO" id="GO:0005634">
    <property type="term" value="C:nucleus"/>
    <property type="evidence" value="ECO:0007669"/>
    <property type="project" value="TreeGrafter"/>
</dbReference>
<dbReference type="PANTHER" id="PTHR10629:SF52">
    <property type="entry name" value="DNA (CYTOSINE-5)-METHYLTRANSFERASE 1"/>
    <property type="match status" value="1"/>
</dbReference>
<dbReference type="GO" id="GO:0003677">
    <property type="term" value="F:DNA binding"/>
    <property type="evidence" value="ECO:0007669"/>
    <property type="project" value="TreeGrafter"/>
</dbReference>
<dbReference type="InterPro" id="IPR029063">
    <property type="entry name" value="SAM-dependent_MTases_sf"/>
</dbReference>
<reference evidence="7 8" key="2">
    <citation type="journal article" date="2013" name="IMA Fungus">
        <title>IMA Genome-F 1: Ceratocystis fimbriata: Draft nuclear genome sequence for the plant pathogen, Ceratocystis fimbriata.</title>
        <authorList>
            <person name="Wilken P.M."/>
            <person name="Steenkamp E.T."/>
            <person name="Wingfield M.J."/>
            <person name="de Beer Z.W."/>
            <person name="Wingfield B.D."/>
        </authorList>
    </citation>
    <scope>NUCLEOTIDE SEQUENCE [LARGE SCALE GENOMIC DNA]</scope>
    <source>
        <strain evidence="7 8">CBS 114723</strain>
    </source>
</reference>
<keyword evidence="4 5" id="KW-0949">S-adenosyl-L-methionine</keyword>
<protein>
    <recommendedName>
        <fullName evidence="1">DNA (cytosine-5-)-methyltransferase</fullName>
        <ecNumber evidence="1">2.1.1.37</ecNumber>
    </recommendedName>
</protein>
<dbReference type="Gene3D" id="3.40.50.150">
    <property type="entry name" value="Vaccinia Virus protein VP39"/>
    <property type="match status" value="1"/>
</dbReference>
<comment type="caution">
    <text evidence="7">The sequence shown here is derived from an EMBL/GenBank/DDBJ whole genome shotgun (WGS) entry which is preliminary data.</text>
</comment>